<dbReference type="RefSeq" id="WP_141544749.1">
    <property type="nucleotide sequence ID" value="NZ_NVDU01000218.1"/>
</dbReference>
<comment type="caution">
    <text evidence="2">The sequence shown here is derived from an EMBL/GenBank/DDBJ whole genome shotgun (WGS) entry which is preliminary data.</text>
</comment>
<dbReference type="Proteomes" id="UP000223366">
    <property type="component" value="Unassembled WGS sequence"/>
</dbReference>
<dbReference type="EMBL" id="NVDU01000218">
    <property type="protein sequence ID" value="PFV15361.1"/>
    <property type="molecule type" value="Genomic_DNA"/>
</dbReference>
<dbReference type="Pfam" id="PF00668">
    <property type="entry name" value="Condensation"/>
    <property type="match status" value="1"/>
</dbReference>
<reference evidence="2 3" key="1">
    <citation type="submission" date="2017-09" db="EMBL/GenBank/DDBJ databases">
        <title>Large-scale bioinformatics analysis of Bacillus genomes uncovers conserved roles of natural products in bacterial physiology.</title>
        <authorList>
            <consortium name="Agbiome Team Llc"/>
            <person name="Bleich R.M."/>
            <person name="Grubbs K.J."/>
            <person name="Santa Maria K.C."/>
            <person name="Allen S.E."/>
            <person name="Farag S."/>
            <person name="Shank E.A."/>
            <person name="Bowers A."/>
        </authorList>
    </citation>
    <scope>NUCLEOTIDE SEQUENCE [LARGE SCALE GENOMIC DNA]</scope>
    <source>
        <strain evidence="2 3">AFS060060</strain>
    </source>
</reference>
<feature type="domain" description="Condensation" evidence="1">
    <location>
        <begin position="11"/>
        <end position="82"/>
    </location>
</feature>
<dbReference type="Gene3D" id="3.30.559.30">
    <property type="entry name" value="Nonribosomal peptide synthetase, condensation domain"/>
    <property type="match status" value="1"/>
</dbReference>
<evidence type="ECO:0000313" key="3">
    <source>
        <dbReference type="Proteomes" id="UP000223366"/>
    </source>
</evidence>
<evidence type="ECO:0000313" key="2">
    <source>
        <dbReference type="EMBL" id="PFV15361.1"/>
    </source>
</evidence>
<gene>
    <name evidence="2" type="ORF">COK99_33635</name>
</gene>
<organism evidence="2 3">
    <name type="scientific">Bacillus thuringiensis</name>
    <dbReference type="NCBI Taxonomy" id="1428"/>
    <lineage>
        <taxon>Bacteria</taxon>
        <taxon>Bacillati</taxon>
        <taxon>Bacillota</taxon>
        <taxon>Bacilli</taxon>
        <taxon>Bacillales</taxon>
        <taxon>Bacillaceae</taxon>
        <taxon>Bacillus</taxon>
        <taxon>Bacillus cereus group</taxon>
    </lineage>
</organism>
<dbReference type="GO" id="GO:0003824">
    <property type="term" value="F:catalytic activity"/>
    <property type="evidence" value="ECO:0007669"/>
    <property type="project" value="InterPro"/>
</dbReference>
<dbReference type="InterPro" id="IPR001242">
    <property type="entry name" value="Condensation_dom"/>
</dbReference>
<evidence type="ECO:0000259" key="1">
    <source>
        <dbReference type="Pfam" id="PF00668"/>
    </source>
</evidence>
<dbReference type="SUPFAM" id="SSF52777">
    <property type="entry name" value="CoA-dependent acyltransferases"/>
    <property type="match status" value="1"/>
</dbReference>
<dbReference type="AlphaFoldDB" id="A0A9X7GAE1"/>
<proteinExistence type="predicted"/>
<accession>A0A9X7GAE1</accession>
<feature type="non-terminal residue" evidence="2">
    <location>
        <position position="83"/>
    </location>
</feature>
<protein>
    <recommendedName>
        <fullName evidence="1">Condensation domain-containing protein</fullName>
    </recommendedName>
</protein>
<feature type="non-terminal residue" evidence="2">
    <location>
        <position position="1"/>
    </location>
</feature>
<sequence>GNYIELNGLLLKKYNMQNKIGKFDLMLNSIETSKTLRFSLDYCTELFTQETIENLCEHYINVLDNVINSNEMKISEIDLLSES</sequence>
<name>A0A9X7GAE1_BACTU</name>